<evidence type="ECO:0000256" key="1">
    <source>
        <dbReference type="ARBA" id="ARBA00022676"/>
    </source>
</evidence>
<accession>A0A645FT38</accession>
<reference evidence="3" key="1">
    <citation type="submission" date="2019-08" db="EMBL/GenBank/DDBJ databases">
        <authorList>
            <person name="Kucharzyk K."/>
            <person name="Murdoch R.W."/>
            <person name="Higgins S."/>
            <person name="Loffler F."/>
        </authorList>
    </citation>
    <scope>NUCLEOTIDE SEQUENCE</scope>
</reference>
<dbReference type="GO" id="GO:0016757">
    <property type="term" value="F:glycosyltransferase activity"/>
    <property type="evidence" value="ECO:0007669"/>
    <property type="project" value="UniProtKB-KW"/>
</dbReference>
<dbReference type="PANTHER" id="PTHR34106:SF5">
    <property type="entry name" value="GLYCOSIDASE"/>
    <property type="match status" value="1"/>
</dbReference>
<evidence type="ECO:0000313" key="3">
    <source>
        <dbReference type="EMBL" id="MPN17080.1"/>
    </source>
</evidence>
<comment type="caution">
    <text evidence="3">The sequence shown here is derived from an EMBL/GenBank/DDBJ whole genome shotgun (WGS) entry which is preliminary data.</text>
</comment>
<keyword evidence="2 3" id="KW-0808">Transferase</keyword>
<gene>
    <name evidence="3" type="ORF">SDC9_164430</name>
</gene>
<name>A0A645FT38_9ZZZZ</name>
<evidence type="ECO:0000256" key="2">
    <source>
        <dbReference type="ARBA" id="ARBA00022679"/>
    </source>
</evidence>
<dbReference type="Pfam" id="PF04041">
    <property type="entry name" value="Glyco_hydro_130"/>
    <property type="match status" value="1"/>
</dbReference>
<protein>
    <submittedName>
        <fullName evidence="3">Beta-1,4-mannooligosaccharide phosphorylase</fullName>
        <ecNumber evidence="3">2.4.1.319</ecNumber>
    </submittedName>
</protein>
<organism evidence="3">
    <name type="scientific">bioreactor metagenome</name>
    <dbReference type="NCBI Taxonomy" id="1076179"/>
    <lineage>
        <taxon>unclassified sequences</taxon>
        <taxon>metagenomes</taxon>
        <taxon>ecological metagenomes</taxon>
    </lineage>
</organism>
<dbReference type="InterPro" id="IPR023296">
    <property type="entry name" value="Glyco_hydro_beta-prop_sf"/>
</dbReference>
<dbReference type="EMBL" id="VSSQ01064109">
    <property type="protein sequence ID" value="MPN17080.1"/>
    <property type="molecule type" value="Genomic_DNA"/>
</dbReference>
<dbReference type="PANTHER" id="PTHR34106">
    <property type="entry name" value="GLYCOSIDASE"/>
    <property type="match status" value="1"/>
</dbReference>
<dbReference type="SUPFAM" id="SSF75005">
    <property type="entry name" value="Arabinanase/levansucrase/invertase"/>
    <property type="match status" value="1"/>
</dbReference>
<sequence length="253" mass="29102">MVPDHEEAGFLNDPRVTRIGDMYYLTYCSDPHGDRLRNEGIYLCMARSRDLRHWERFYRSLPDNRNAVLFPEKIGGNYVRLERPFRRGYRQEHGYDIWLSESPDLVYWGKHRQVLSFLDVEWGSHKIGPAAPPIRTPEGWLTLFHGASIPAQDDFSGWMPWAAGNCKVYAAGVMLLDLHEPWKIRKRYSGPLLAPQADYELNPEYRPNVVFPCGMIPEPDGTVKIYYGASDICIALAEANIDDLVRLCLEQGV</sequence>
<dbReference type="EC" id="2.4.1.319" evidence="3"/>
<dbReference type="AlphaFoldDB" id="A0A645FT38"/>
<dbReference type="Gene3D" id="2.115.10.20">
    <property type="entry name" value="Glycosyl hydrolase domain, family 43"/>
    <property type="match status" value="1"/>
</dbReference>
<dbReference type="InterPro" id="IPR007184">
    <property type="entry name" value="Mannoside_phosphorylase"/>
</dbReference>
<proteinExistence type="predicted"/>
<keyword evidence="1 3" id="KW-0328">Glycosyltransferase</keyword>